<feature type="compositionally biased region" description="Basic and acidic residues" evidence="1">
    <location>
        <begin position="42"/>
        <end position="68"/>
    </location>
</feature>
<feature type="compositionally biased region" description="Low complexity" evidence="1">
    <location>
        <begin position="294"/>
        <end position="330"/>
    </location>
</feature>
<comment type="caution">
    <text evidence="2">The sequence shown here is derived from an EMBL/GenBank/DDBJ whole genome shotgun (WGS) entry which is preliminary data.</text>
</comment>
<organism evidence="2 3">
    <name type="scientific">Phytophthora lilii</name>
    <dbReference type="NCBI Taxonomy" id="2077276"/>
    <lineage>
        <taxon>Eukaryota</taxon>
        <taxon>Sar</taxon>
        <taxon>Stramenopiles</taxon>
        <taxon>Oomycota</taxon>
        <taxon>Peronosporomycetes</taxon>
        <taxon>Peronosporales</taxon>
        <taxon>Peronosporaceae</taxon>
        <taxon>Phytophthora</taxon>
    </lineage>
</organism>
<accession>A0A9W6TE88</accession>
<feature type="compositionally biased region" description="Polar residues" evidence="1">
    <location>
        <begin position="345"/>
        <end position="355"/>
    </location>
</feature>
<feature type="compositionally biased region" description="Low complexity" evidence="1">
    <location>
        <begin position="136"/>
        <end position="152"/>
    </location>
</feature>
<feature type="region of interest" description="Disordered" evidence="1">
    <location>
        <begin position="401"/>
        <end position="429"/>
    </location>
</feature>
<dbReference type="OrthoDB" id="62103at2759"/>
<feature type="compositionally biased region" description="Basic residues" evidence="1">
    <location>
        <begin position="22"/>
        <end position="32"/>
    </location>
</feature>
<sequence>MSLLSSTMRMPSSSEGSAGGAKIKRKSRRRRTVSPGTSSLDEPERLQIEFEAPREKSHINRRVYRDSPNEIQGADCSGIELKSSSRRRSSIVSTNTEGASSRRTPTHSHRHSSISGSGGLAATKRQPQQPVTLQEASTTARRTLTSSASSIRPSNRKRIEDSHGASEISYRFGGRQRSSGSNNDPECEEDDQHMTFSKMGAGPESFSIPGQEDWLTGTSNNNSHAATRVTLPSRASKYRNLSAGINKKPRPRAAVPVSKELTDRPPSRQRHAFPTHLIDANAFDAPETTGRRGGSSSSSSSTSTNGSARSSGRRGSPTDPSSPPDGITTDRPPSRYMVKSKRNSKQGIAQDSSAPSRRGVVDKNGVFSCNQAHHDPKTDGFADVDESVPPPFRIEVTTDASEPTLDSPVDTRSTPPSGLNAFKNPRNTRRWPFSNQEQLLRMAVRGSDSSRGSDQAMSADLDAGQSQLQWFGKDDQINNAHLFETIISLPSPRPALEPDVDVAIEDDLEDSDGPQYHSRKVMSKLQQAHHEPQRPEKHFPSRRAAAASKLSAPTTTISVTDKPELQWIRSSTNPFFVGSTSTVDYDSMDPETAIEQTPLYSSEDLMTLAATEMTDLHLDDYTALGDASMPAPPPSTSGMGWGGSRLLPASRSPPLRTSLGKDFLSLFAQH</sequence>
<evidence type="ECO:0000313" key="2">
    <source>
        <dbReference type="EMBL" id="GMF13219.1"/>
    </source>
</evidence>
<feature type="compositionally biased region" description="Basic and acidic residues" evidence="1">
    <location>
        <begin position="528"/>
        <end position="539"/>
    </location>
</feature>
<evidence type="ECO:0000313" key="3">
    <source>
        <dbReference type="Proteomes" id="UP001165083"/>
    </source>
</evidence>
<feature type="region of interest" description="Disordered" evidence="1">
    <location>
        <begin position="631"/>
        <end position="653"/>
    </location>
</feature>
<feature type="compositionally biased region" description="Polar residues" evidence="1">
    <location>
        <begin position="91"/>
        <end position="103"/>
    </location>
</feature>
<protein>
    <submittedName>
        <fullName evidence="2">Unnamed protein product</fullName>
    </submittedName>
</protein>
<proteinExistence type="predicted"/>
<reference evidence="2" key="1">
    <citation type="submission" date="2023-04" db="EMBL/GenBank/DDBJ databases">
        <title>Phytophthora lilii NBRC 32176.</title>
        <authorList>
            <person name="Ichikawa N."/>
            <person name="Sato H."/>
            <person name="Tonouchi N."/>
        </authorList>
    </citation>
    <scope>NUCLEOTIDE SEQUENCE</scope>
    <source>
        <strain evidence="2">NBRC 32176</strain>
    </source>
</reference>
<feature type="compositionally biased region" description="Polar residues" evidence="1">
    <location>
        <begin position="125"/>
        <end position="135"/>
    </location>
</feature>
<feature type="compositionally biased region" description="Polar residues" evidence="1">
    <location>
        <begin position="1"/>
        <end position="16"/>
    </location>
</feature>
<keyword evidence="3" id="KW-1185">Reference proteome</keyword>
<name>A0A9W6TE88_9STRA</name>
<dbReference type="Proteomes" id="UP001165083">
    <property type="component" value="Unassembled WGS sequence"/>
</dbReference>
<gene>
    <name evidence="2" type="ORF">Plil01_000371700</name>
</gene>
<dbReference type="AlphaFoldDB" id="A0A9W6TE88"/>
<feature type="compositionally biased region" description="Polar residues" evidence="1">
    <location>
        <begin position="216"/>
        <end position="225"/>
    </location>
</feature>
<evidence type="ECO:0000256" key="1">
    <source>
        <dbReference type="SAM" id="MobiDB-lite"/>
    </source>
</evidence>
<feature type="region of interest" description="Disordered" evidence="1">
    <location>
        <begin position="1"/>
        <end position="361"/>
    </location>
</feature>
<dbReference type="EMBL" id="BSXW01000147">
    <property type="protein sequence ID" value="GMF13219.1"/>
    <property type="molecule type" value="Genomic_DNA"/>
</dbReference>
<feature type="region of interest" description="Disordered" evidence="1">
    <location>
        <begin position="508"/>
        <end position="555"/>
    </location>
</feature>